<organism evidence="2 3">
    <name type="scientific">Pleurodeles waltl</name>
    <name type="common">Iberian ribbed newt</name>
    <dbReference type="NCBI Taxonomy" id="8319"/>
    <lineage>
        <taxon>Eukaryota</taxon>
        <taxon>Metazoa</taxon>
        <taxon>Chordata</taxon>
        <taxon>Craniata</taxon>
        <taxon>Vertebrata</taxon>
        <taxon>Euteleostomi</taxon>
        <taxon>Amphibia</taxon>
        <taxon>Batrachia</taxon>
        <taxon>Caudata</taxon>
        <taxon>Salamandroidea</taxon>
        <taxon>Salamandridae</taxon>
        <taxon>Pleurodelinae</taxon>
        <taxon>Pleurodeles</taxon>
    </lineage>
</organism>
<sequence length="145" mass="16016">MATALKTTGMPKREKGPKVENVQGVQRLRFRGGGSGLPGGDHPTGFGRSEEDTGRRTRTGTSRALDQTGSELRYASSVMPREDQQTGSCWDLQPANACRSVVVARRFWTGVGARLLSVVSAIRTEAIITYLQRWAWMRCPGRIRH</sequence>
<evidence type="ECO:0000313" key="3">
    <source>
        <dbReference type="Proteomes" id="UP001066276"/>
    </source>
</evidence>
<proteinExistence type="predicted"/>
<protein>
    <submittedName>
        <fullName evidence="2">Uncharacterized protein</fullName>
    </submittedName>
</protein>
<dbReference type="AlphaFoldDB" id="A0AAV7P3X3"/>
<comment type="caution">
    <text evidence="2">The sequence shown here is derived from an EMBL/GenBank/DDBJ whole genome shotgun (WGS) entry which is preliminary data.</text>
</comment>
<evidence type="ECO:0000256" key="1">
    <source>
        <dbReference type="SAM" id="MobiDB-lite"/>
    </source>
</evidence>
<evidence type="ECO:0000313" key="2">
    <source>
        <dbReference type="EMBL" id="KAJ1122306.1"/>
    </source>
</evidence>
<accession>A0AAV7P3X3</accession>
<dbReference type="EMBL" id="JANPWB010000011">
    <property type="protein sequence ID" value="KAJ1122306.1"/>
    <property type="molecule type" value="Genomic_DNA"/>
</dbReference>
<gene>
    <name evidence="2" type="ORF">NDU88_000799</name>
</gene>
<keyword evidence="3" id="KW-1185">Reference proteome</keyword>
<dbReference type="Proteomes" id="UP001066276">
    <property type="component" value="Chromosome 7"/>
</dbReference>
<name>A0AAV7P3X3_PLEWA</name>
<feature type="region of interest" description="Disordered" evidence="1">
    <location>
        <begin position="1"/>
        <end position="87"/>
    </location>
</feature>
<reference evidence="2" key="1">
    <citation type="journal article" date="2022" name="bioRxiv">
        <title>Sequencing and chromosome-scale assembly of the giantPleurodeles waltlgenome.</title>
        <authorList>
            <person name="Brown T."/>
            <person name="Elewa A."/>
            <person name="Iarovenko S."/>
            <person name="Subramanian E."/>
            <person name="Araus A.J."/>
            <person name="Petzold A."/>
            <person name="Susuki M."/>
            <person name="Suzuki K.-i.T."/>
            <person name="Hayashi T."/>
            <person name="Toyoda A."/>
            <person name="Oliveira C."/>
            <person name="Osipova E."/>
            <person name="Leigh N.D."/>
            <person name="Simon A."/>
            <person name="Yun M.H."/>
        </authorList>
    </citation>
    <scope>NUCLEOTIDE SEQUENCE</scope>
    <source>
        <strain evidence="2">20211129_DDA</strain>
        <tissue evidence="2">Liver</tissue>
    </source>
</reference>